<evidence type="ECO:0000256" key="4">
    <source>
        <dbReference type="ARBA" id="ARBA00023163"/>
    </source>
</evidence>
<evidence type="ECO:0000256" key="2">
    <source>
        <dbReference type="ARBA" id="ARBA00023015"/>
    </source>
</evidence>
<comment type="similarity">
    <text evidence="1">Belongs to the BlaI transcriptional regulatory family.</text>
</comment>
<evidence type="ECO:0000256" key="3">
    <source>
        <dbReference type="ARBA" id="ARBA00023125"/>
    </source>
</evidence>
<keyword evidence="2" id="KW-0805">Transcription regulation</keyword>
<dbReference type="Proteomes" id="UP000323454">
    <property type="component" value="Unassembled WGS sequence"/>
</dbReference>
<reference evidence="5 6" key="1">
    <citation type="submission" date="2019-09" db="EMBL/GenBank/DDBJ databases">
        <title>Goodfellowia gen. nov., a new genus of the Pseudonocardineae related to Actinoalloteichus, containing Goodfellowia coeruleoviolacea gen. nov., comb. nov. gen. nov., comb. nov.</title>
        <authorList>
            <person name="Labeda D."/>
        </authorList>
    </citation>
    <scope>NUCLEOTIDE SEQUENCE [LARGE SCALE GENOMIC DNA]</scope>
    <source>
        <strain evidence="5 6">AN110305</strain>
    </source>
</reference>
<dbReference type="SUPFAM" id="SSF46785">
    <property type="entry name" value="Winged helix' DNA-binding domain"/>
    <property type="match status" value="1"/>
</dbReference>
<comment type="caution">
    <text evidence="5">The sequence shown here is derived from an EMBL/GenBank/DDBJ whole genome shotgun (WGS) entry which is preliminary data.</text>
</comment>
<keyword evidence="3" id="KW-0238">DNA-binding</keyword>
<dbReference type="GO" id="GO:0003677">
    <property type="term" value="F:DNA binding"/>
    <property type="evidence" value="ECO:0007669"/>
    <property type="project" value="UniProtKB-KW"/>
</dbReference>
<name>A0A5B2WV90_9PSEU</name>
<dbReference type="GO" id="GO:0045892">
    <property type="term" value="P:negative regulation of DNA-templated transcription"/>
    <property type="evidence" value="ECO:0007669"/>
    <property type="project" value="InterPro"/>
</dbReference>
<sequence length="155" mass="16945">MDLDTQHGGRDPADTATTPAVALWCQHTAGRFPLADGRTRRASGELETEVLAALWTAGRALTAGEVREALDQRLAYNTVQTILVRLHDKNLVERSSAGRAHAYRAMKNPEDLAAARMHEQLAHGLNHEAVLQSFVGSLSKADERALRTMLGRLDP</sequence>
<dbReference type="InterPro" id="IPR005650">
    <property type="entry name" value="BlaI_family"/>
</dbReference>
<reference evidence="5 6" key="2">
    <citation type="submission" date="2019-09" db="EMBL/GenBank/DDBJ databases">
        <authorList>
            <person name="Jin C."/>
        </authorList>
    </citation>
    <scope>NUCLEOTIDE SEQUENCE [LARGE SCALE GENOMIC DNA]</scope>
    <source>
        <strain evidence="5 6">AN110305</strain>
    </source>
</reference>
<dbReference type="InterPro" id="IPR036388">
    <property type="entry name" value="WH-like_DNA-bd_sf"/>
</dbReference>
<keyword evidence="6" id="KW-1185">Reference proteome</keyword>
<keyword evidence="4" id="KW-0804">Transcription</keyword>
<dbReference type="EMBL" id="VUOB01000056">
    <property type="protein sequence ID" value="KAA2255485.1"/>
    <property type="molecule type" value="Genomic_DNA"/>
</dbReference>
<dbReference type="OrthoDB" id="9813987at2"/>
<evidence type="ECO:0000256" key="1">
    <source>
        <dbReference type="ARBA" id="ARBA00011046"/>
    </source>
</evidence>
<dbReference type="Gene3D" id="1.10.10.10">
    <property type="entry name" value="Winged helix-like DNA-binding domain superfamily/Winged helix DNA-binding domain"/>
    <property type="match status" value="1"/>
</dbReference>
<gene>
    <name evidence="5" type="ORF">F0L68_28420</name>
</gene>
<protein>
    <submittedName>
        <fullName evidence="5">BlaI/MecI/CopY family transcriptional regulator</fullName>
    </submittedName>
</protein>
<organism evidence="5 6">
    <name type="scientific">Solihabitans fulvus</name>
    <dbReference type="NCBI Taxonomy" id="1892852"/>
    <lineage>
        <taxon>Bacteria</taxon>
        <taxon>Bacillati</taxon>
        <taxon>Actinomycetota</taxon>
        <taxon>Actinomycetes</taxon>
        <taxon>Pseudonocardiales</taxon>
        <taxon>Pseudonocardiaceae</taxon>
        <taxon>Solihabitans</taxon>
    </lineage>
</organism>
<proteinExistence type="inferred from homology"/>
<dbReference type="InterPro" id="IPR036390">
    <property type="entry name" value="WH_DNA-bd_sf"/>
</dbReference>
<dbReference type="Pfam" id="PF03965">
    <property type="entry name" value="Penicillinase_R"/>
    <property type="match status" value="1"/>
</dbReference>
<evidence type="ECO:0000313" key="5">
    <source>
        <dbReference type="EMBL" id="KAA2255485.1"/>
    </source>
</evidence>
<dbReference type="AlphaFoldDB" id="A0A5B2WV90"/>
<evidence type="ECO:0000313" key="6">
    <source>
        <dbReference type="Proteomes" id="UP000323454"/>
    </source>
</evidence>
<accession>A0A5B2WV90</accession>